<dbReference type="InParanoid" id="A0A078AMT2"/>
<dbReference type="Proteomes" id="UP000039865">
    <property type="component" value="Unassembled WGS sequence"/>
</dbReference>
<dbReference type="Gene3D" id="1.10.10.10">
    <property type="entry name" value="Winged helix-like DNA-binding domain superfamily/Winged helix DNA-binding domain"/>
    <property type="match status" value="1"/>
</dbReference>
<dbReference type="SMART" id="SM00849">
    <property type="entry name" value="Lactamase_B"/>
    <property type="match status" value="1"/>
</dbReference>
<evidence type="ECO:0000259" key="1">
    <source>
        <dbReference type="SMART" id="SM00849"/>
    </source>
</evidence>
<organism evidence="2 3">
    <name type="scientific">Stylonychia lemnae</name>
    <name type="common">Ciliate</name>
    <dbReference type="NCBI Taxonomy" id="5949"/>
    <lineage>
        <taxon>Eukaryota</taxon>
        <taxon>Sar</taxon>
        <taxon>Alveolata</taxon>
        <taxon>Ciliophora</taxon>
        <taxon>Intramacronucleata</taxon>
        <taxon>Spirotrichea</taxon>
        <taxon>Stichotrichia</taxon>
        <taxon>Sporadotrichida</taxon>
        <taxon>Oxytrichidae</taxon>
        <taxon>Stylonychinae</taxon>
        <taxon>Stylonychia</taxon>
    </lineage>
</organism>
<dbReference type="InterPro" id="IPR050662">
    <property type="entry name" value="Sec-metab_biosynth-thioest"/>
</dbReference>
<name>A0A078AMT2_STYLE</name>
<sequence>MESSGLKRIFYQKLRDYVYHIPGENPSLFTLCGTNCFVVGRGNNRVMIEAGDYPERNQLFLENFNRFLTDFSHVSIEKIFITHGHYDHFGGLFDVLNTLTNRQKASKYTEPEIYKKLDGNQFENEVFQRYPTLTGKVRDLKHNDTFKLDDEFDLKALYTPGHATDHFSILMSPINKEDYKENLLFSGDIILGTPSTSVQELSSYMETLYSLRNEDFSHICLPHSLDSLPESIIVDGKVKLEQYIQYREERDRNIMACFKDDDKITKDDLYNVIYGSRGLIGGLQLAAINNLELHLAKLVKDKQLMKVEGKDEYYRNNHKI</sequence>
<dbReference type="SUPFAM" id="SSF56281">
    <property type="entry name" value="Metallo-hydrolase/oxidoreductase"/>
    <property type="match status" value="1"/>
</dbReference>
<reference evidence="2 3" key="1">
    <citation type="submission" date="2014-06" db="EMBL/GenBank/DDBJ databases">
        <authorList>
            <person name="Swart Estienne"/>
        </authorList>
    </citation>
    <scope>NUCLEOTIDE SEQUENCE [LARGE SCALE GENOMIC DNA]</scope>
    <source>
        <strain evidence="2 3">130c</strain>
    </source>
</reference>
<dbReference type="Pfam" id="PF00753">
    <property type="entry name" value="Lactamase_B"/>
    <property type="match status" value="1"/>
</dbReference>
<dbReference type="AlphaFoldDB" id="A0A078AMT2"/>
<protein>
    <submittedName>
        <fullName evidence="2">Beta-lactamase-like protein 2</fullName>
    </submittedName>
</protein>
<dbReference type="InterPro" id="IPR001279">
    <property type="entry name" value="Metallo-B-lactamas"/>
</dbReference>
<gene>
    <name evidence="2" type="primary">Contig1201.g1301</name>
    <name evidence="2" type="ORF">STYLEM_12748</name>
</gene>
<dbReference type="PANTHER" id="PTHR23131:SF0">
    <property type="entry name" value="ENDORIBONUCLEASE LACTB2"/>
    <property type="match status" value="1"/>
</dbReference>
<feature type="domain" description="Metallo-beta-lactamase" evidence="1">
    <location>
        <begin position="33"/>
        <end position="223"/>
    </location>
</feature>
<accession>A0A078AMT2</accession>
<evidence type="ECO:0000313" key="2">
    <source>
        <dbReference type="EMBL" id="CDW83700.1"/>
    </source>
</evidence>
<dbReference type="OMA" id="GDHVMAW"/>
<proteinExistence type="predicted"/>
<dbReference type="InterPro" id="IPR036866">
    <property type="entry name" value="RibonucZ/Hydroxyglut_hydro"/>
</dbReference>
<dbReference type="PANTHER" id="PTHR23131">
    <property type="entry name" value="ENDORIBONUCLEASE LACTB2"/>
    <property type="match status" value="1"/>
</dbReference>
<dbReference type="EMBL" id="CCKQ01012096">
    <property type="protein sequence ID" value="CDW83700.1"/>
    <property type="molecule type" value="Genomic_DNA"/>
</dbReference>
<evidence type="ECO:0000313" key="3">
    <source>
        <dbReference type="Proteomes" id="UP000039865"/>
    </source>
</evidence>
<dbReference type="InterPro" id="IPR036388">
    <property type="entry name" value="WH-like_DNA-bd_sf"/>
</dbReference>
<keyword evidence="3" id="KW-1185">Reference proteome</keyword>
<dbReference type="Gene3D" id="3.60.15.10">
    <property type="entry name" value="Ribonuclease Z/Hydroxyacylglutathione hydrolase-like"/>
    <property type="match status" value="1"/>
</dbReference>
<dbReference type="OrthoDB" id="17458at2759"/>